<reference evidence="5" key="1">
    <citation type="submission" date="2015-08" db="EMBL/GenBank/DDBJ databases">
        <title>Complete Genome Sequence of Azospirillum thiophilum BV-S.</title>
        <authorList>
            <person name="Fomenkov A."/>
            <person name="Vincze T."/>
            <person name="Grabovich M."/>
            <person name="Dubinina G."/>
            <person name="Orlova M."/>
            <person name="Belousova E."/>
            <person name="Roberts R.J."/>
        </authorList>
    </citation>
    <scope>NUCLEOTIDE SEQUENCE [LARGE SCALE GENOMIC DNA]</scope>
    <source>
        <strain evidence="5">BV-S</strain>
    </source>
</reference>
<dbReference type="PROSITE" id="PS50404">
    <property type="entry name" value="GST_NTER"/>
    <property type="match status" value="1"/>
</dbReference>
<protein>
    <submittedName>
        <fullName evidence="4">Maleylacetoacetate isomerase</fullName>
    </submittedName>
</protein>
<dbReference type="RefSeq" id="WP_045581246.1">
    <property type="nucleotide sequence ID" value="NZ_CP012401.1"/>
</dbReference>
<dbReference type="InterPro" id="IPR004045">
    <property type="entry name" value="Glutathione_S-Trfase_N"/>
</dbReference>
<dbReference type="Pfam" id="PF13410">
    <property type="entry name" value="GST_C_2"/>
    <property type="match status" value="1"/>
</dbReference>
<dbReference type="Gene3D" id="3.40.30.10">
    <property type="entry name" value="Glutaredoxin"/>
    <property type="match status" value="1"/>
</dbReference>
<dbReference type="PANTHER" id="PTHR42673">
    <property type="entry name" value="MALEYLACETOACETATE ISOMERASE"/>
    <property type="match status" value="1"/>
</dbReference>
<dbReference type="InterPro" id="IPR005955">
    <property type="entry name" value="GST_Zeta"/>
</dbReference>
<feature type="domain" description="GST N-terminal" evidence="2">
    <location>
        <begin position="1"/>
        <end position="83"/>
    </location>
</feature>
<evidence type="ECO:0000313" key="4">
    <source>
        <dbReference type="EMBL" id="ALG70386.1"/>
    </source>
</evidence>
<organism evidence="4 5">
    <name type="scientific">Azospirillum thiophilum</name>
    <dbReference type="NCBI Taxonomy" id="528244"/>
    <lineage>
        <taxon>Bacteria</taxon>
        <taxon>Pseudomonadati</taxon>
        <taxon>Pseudomonadota</taxon>
        <taxon>Alphaproteobacteria</taxon>
        <taxon>Rhodospirillales</taxon>
        <taxon>Azospirillaceae</taxon>
        <taxon>Azospirillum</taxon>
    </lineage>
</organism>
<dbReference type="InterPro" id="IPR036249">
    <property type="entry name" value="Thioredoxin-like_sf"/>
</dbReference>
<dbReference type="SFLD" id="SFLDG00358">
    <property type="entry name" value="Main_(cytGST)"/>
    <property type="match status" value="1"/>
</dbReference>
<dbReference type="PANTHER" id="PTHR42673:SF4">
    <property type="entry name" value="MALEYLACETOACETATE ISOMERASE"/>
    <property type="match status" value="1"/>
</dbReference>
<dbReference type="GO" id="GO:0006749">
    <property type="term" value="P:glutathione metabolic process"/>
    <property type="evidence" value="ECO:0007669"/>
    <property type="project" value="TreeGrafter"/>
</dbReference>
<dbReference type="InterPro" id="IPR036282">
    <property type="entry name" value="Glutathione-S-Trfase_C_sf"/>
</dbReference>
<dbReference type="AlphaFoldDB" id="A0AAC8VWB2"/>
<dbReference type="EMBL" id="CP012401">
    <property type="protein sequence ID" value="ALG70386.1"/>
    <property type="molecule type" value="Genomic_DNA"/>
</dbReference>
<dbReference type="SFLD" id="SFLDS00019">
    <property type="entry name" value="Glutathione_Transferase_(cytos"/>
    <property type="match status" value="1"/>
</dbReference>
<keyword evidence="4" id="KW-0413">Isomerase</keyword>
<dbReference type="InterPro" id="IPR040079">
    <property type="entry name" value="Glutathione_S-Trfase"/>
</dbReference>
<comment type="similarity">
    <text evidence="1">Belongs to the GST superfamily. Zeta family.</text>
</comment>
<name>A0AAC8VWB2_9PROT</name>
<keyword evidence="5" id="KW-1185">Reference proteome</keyword>
<dbReference type="NCBIfam" id="TIGR01262">
    <property type="entry name" value="maiA"/>
    <property type="match status" value="1"/>
</dbReference>
<dbReference type="GO" id="GO:0004364">
    <property type="term" value="F:glutathione transferase activity"/>
    <property type="evidence" value="ECO:0007669"/>
    <property type="project" value="TreeGrafter"/>
</dbReference>
<dbReference type="Proteomes" id="UP000069935">
    <property type="component" value="Chromosome 1"/>
</dbReference>
<reference evidence="4 5" key="2">
    <citation type="journal article" date="2016" name="Genome Announc.">
        <title>Complete Genome Sequence of a Strain of Azospirillum thiophilum Isolated from a Sulfide Spring.</title>
        <authorList>
            <person name="Fomenkov A."/>
            <person name="Vincze T."/>
            <person name="Grabovich M."/>
            <person name="Anton B.P."/>
            <person name="Dubinina G."/>
            <person name="Orlova M."/>
            <person name="Belousova E."/>
            <person name="Roberts R.J."/>
        </authorList>
    </citation>
    <scope>NUCLEOTIDE SEQUENCE [LARGE SCALE GENOMIC DNA]</scope>
    <source>
        <strain evidence="4 5">BV-S</strain>
    </source>
</reference>
<sequence>MKLFEDRISSAVARVRIALALKAVEVESVPTSILGAEPRSRSADYLAVNPQGLVPALLTDDGVLITQSLAIVEYLDEWFPEPALLPADPAERALARSVALSIASDIHPLLPPRVAKRLGTIPGADSMTAMEWNRHWIQEGLTAIEALLSRQPERLFAVGNAPSVADIVLFPQAINAERAGISLERWPRIAAVISSLRTIPAFAANAPVPRSADHRGPRR</sequence>
<evidence type="ECO:0000313" key="5">
    <source>
        <dbReference type="Proteomes" id="UP000069935"/>
    </source>
</evidence>
<evidence type="ECO:0000259" key="2">
    <source>
        <dbReference type="PROSITE" id="PS50404"/>
    </source>
</evidence>
<dbReference type="Gene3D" id="1.20.1050.10">
    <property type="match status" value="1"/>
</dbReference>
<gene>
    <name evidence="4" type="ORF">AL072_05120</name>
</gene>
<dbReference type="Pfam" id="PF13409">
    <property type="entry name" value="GST_N_2"/>
    <property type="match status" value="1"/>
</dbReference>
<accession>A0AAC8VWB2</accession>
<dbReference type="GO" id="GO:0005737">
    <property type="term" value="C:cytoplasm"/>
    <property type="evidence" value="ECO:0007669"/>
    <property type="project" value="InterPro"/>
</dbReference>
<dbReference type="GO" id="GO:0016034">
    <property type="term" value="F:maleylacetoacetate isomerase activity"/>
    <property type="evidence" value="ECO:0007669"/>
    <property type="project" value="TreeGrafter"/>
</dbReference>
<evidence type="ECO:0000256" key="1">
    <source>
        <dbReference type="ARBA" id="ARBA00010007"/>
    </source>
</evidence>
<feature type="domain" description="GST C-terminal" evidence="3">
    <location>
        <begin position="88"/>
        <end position="219"/>
    </location>
</feature>
<proteinExistence type="inferred from homology"/>
<dbReference type="KEGG" id="ati:AL072_05120"/>
<dbReference type="SUPFAM" id="SSF52833">
    <property type="entry name" value="Thioredoxin-like"/>
    <property type="match status" value="1"/>
</dbReference>
<dbReference type="SUPFAM" id="SSF47616">
    <property type="entry name" value="GST C-terminal domain-like"/>
    <property type="match status" value="1"/>
</dbReference>
<dbReference type="GO" id="GO:0006559">
    <property type="term" value="P:L-phenylalanine catabolic process"/>
    <property type="evidence" value="ECO:0007669"/>
    <property type="project" value="TreeGrafter"/>
</dbReference>
<evidence type="ECO:0000259" key="3">
    <source>
        <dbReference type="PROSITE" id="PS50405"/>
    </source>
</evidence>
<dbReference type="PROSITE" id="PS50405">
    <property type="entry name" value="GST_CTER"/>
    <property type="match status" value="1"/>
</dbReference>
<dbReference type="InterPro" id="IPR010987">
    <property type="entry name" value="Glutathione-S-Trfase_C-like"/>
</dbReference>